<evidence type="ECO:0000256" key="9">
    <source>
        <dbReference type="ARBA" id="ARBA00023316"/>
    </source>
</evidence>
<dbReference type="GO" id="GO:0005886">
    <property type="term" value="C:plasma membrane"/>
    <property type="evidence" value="ECO:0007669"/>
    <property type="project" value="UniProtKB-SubCell"/>
</dbReference>
<dbReference type="InterPro" id="IPR006009">
    <property type="entry name" value="GlcNAc_MurG"/>
</dbReference>
<dbReference type="HAMAP" id="MF_00033">
    <property type="entry name" value="MurG"/>
    <property type="match status" value="1"/>
</dbReference>
<comment type="caution">
    <text evidence="13">The sequence shown here is derived from an EMBL/GenBank/DDBJ whole genome shotgun (WGS) entry which is preliminary data.</text>
</comment>
<evidence type="ECO:0000259" key="12">
    <source>
        <dbReference type="Pfam" id="PF04101"/>
    </source>
</evidence>
<evidence type="ECO:0000259" key="11">
    <source>
        <dbReference type="Pfam" id="PF03033"/>
    </source>
</evidence>
<dbReference type="EC" id="2.4.1.227" evidence="10"/>
<evidence type="ECO:0000256" key="5">
    <source>
        <dbReference type="ARBA" id="ARBA00022960"/>
    </source>
</evidence>
<dbReference type="Pfam" id="PF04101">
    <property type="entry name" value="Glyco_tran_28_C"/>
    <property type="match status" value="1"/>
</dbReference>
<keyword evidence="7 10" id="KW-0472">Membrane</keyword>
<evidence type="ECO:0000313" key="13">
    <source>
        <dbReference type="EMBL" id="RST98038.1"/>
    </source>
</evidence>
<feature type="domain" description="Glycosyl transferase family 28 C-terminal" evidence="12">
    <location>
        <begin position="188"/>
        <end position="352"/>
    </location>
</feature>
<organism evidence="13 14">
    <name type="scientific">Vagococcus vulneris</name>
    <dbReference type="NCBI Taxonomy" id="1977869"/>
    <lineage>
        <taxon>Bacteria</taxon>
        <taxon>Bacillati</taxon>
        <taxon>Bacillota</taxon>
        <taxon>Bacilli</taxon>
        <taxon>Lactobacillales</taxon>
        <taxon>Enterococcaceae</taxon>
        <taxon>Vagococcus</taxon>
    </lineage>
</organism>
<evidence type="ECO:0000256" key="8">
    <source>
        <dbReference type="ARBA" id="ARBA00023306"/>
    </source>
</evidence>
<dbReference type="GO" id="GO:0050511">
    <property type="term" value="F:undecaprenyldiphospho-muramoylpentapeptide beta-N-acetylglucosaminyltransferase activity"/>
    <property type="evidence" value="ECO:0007669"/>
    <property type="project" value="UniProtKB-UniRule"/>
</dbReference>
<dbReference type="InterPro" id="IPR004276">
    <property type="entry name" value="GlycoTrans_28_N"/>
</dbReference>
<dbReference type="Gene3D" id="3.40.50.2000">
    <property type="entry name" value="Glycogen Phosphorylase B"/>
    <property type="match status" value="2"/>
</dbReference>
<keyword evidence="14" id="KW-1185">Reference proteome</keyword>
<dbReference type="GO" id="GO:0008360">
    <property type="term" value="P:regulation of cell shape"/>
    <property type="evidence" value="ECO:0007669"/>
    <property type="project" value="UniProtKB-KW"/>
</dbReference>
<dbReference type="NCBIfam" id="TIGR01133">
    <property type="entry name" value="murG"/>
    <property type="match status" value="1"/>
</dbReference>
<name>A0A429ZWC2_9ENTE</name>
<keyword evidence="9 10" id="KW-0961">Cell wall biogenesis/degradation</keyword>
<dbReference type="CDD" id="cd03785">
    <property type="entry name" value="GT28_MurG"/>
    <property type="match status" value="1"/>
</dbReference>
<comment type="subcellular location">
    <subcellularLocation>
        <location evidence="10">Cell membrane</location>
        <topology evidence="10">Peripheral membrane protein</topology>
        <orientation evidence="10">Cytoplasmic side</orientation>
    </subcellularLocation>
</comment>
<feature type="binding site" evidence="10">
    <location>
        <begin position="10"/>
        <end position="12"/>
    </location>
    <ligand>
        <name>UDP-N-acetyl-alpha-D-glucosamine</name>
        <dbReference type="ChEBI" id="CHEBI:57705"/>
    </ligand>
</feature>
<evidence type="ECO:0000256" key="4">
    <source>
        <dbReference type="ARBA" id="ARBA00022679"/>
    </source>
</evidence>
<evidence type="ECO:0000256" key="1">
    <source>
        <dbReference type="ARBA" id="ARBA00022475"/>
    </source>
</evidence>
<evidence type="ECO:0000256" key="2">
    <source>
        <dbReference type="ARBA" id="ARBA00022618"/>
    </source>
</evidence>
<feature type="binding site" evidence="10">
    <location>
        <position position="249"/>
    </location>
    <ligand>
        <name>UDP-N-acetyl-alpha-D-glucosamine</name>
        <dbReference type="ChEBI" id="CHEBI:57705"/>
    </ligand>
</feature>
<accession>A0A429ZWC2</accession>
<dbReference type="Pfam" id="PF03033">
    <property type="entry name" value="Glyco_transf_28"/>
    <property type="match status" value="1"/>
</dbReference>
<protein>
    <recommendedName>
        <fullName evidence="10">UDP-N-acetylglucosamine--N-acetylmuramyl-(pentapeptide) pyrophosphoryl-undecaprenol N-acetylglucosamine transferase</fullName>
        <ecNumber evidence="10">2.4.1.227</ecNumber>
    </recommendedName>
    <alternativeName>
        <fullName evidence="10">Undecaprenyl-PP-MurNAc-pentapeptide-UDPGlcNAc GlcNAc transferase</fullName>
    </alternativeName>
</protein>
<gene>
    <name evidence="10" type="primary">murG</name>
    <name evidence="13" type="ORF">CBF37_09040</name>
</gene>
<dbReference type="SUPFAM" id="SSF53756">
    <property type="entry name" value="UDP-Glycosyltransferase/glycogen phosphorylase"/>
    <property type="match status" value="1"/>
</dbReference>
<dbReference type="PANTHER" id="PTHR21015:SF22">
    <property type="entry name" value="GLYCOSYLTRANSFERASE"/>
    <property type="match status" value="1"/>
</dbReference>
<evidence type="ECO:0000256" key="6">
    <source>
        <dbReference type="ARBA" id="ARBA00022984"/>
    </source>
</evidence>
<dbReference type="GO" id="GO:0005975">
    <property type="term" value="P:carbohydrate metabolic process"/>
    <property type="evidence" value="ECO:0007669"/>
    <property type="project" value="InterPro"/>
</dbReference>
<feature type="binding site" evidence="10">
    <location>
        <position position="195"/>
    </location>
    <ligand>
        <name>UDP-N-acetyl-alpha-D-glucosamine</name>
        <dbReference type="ChEBI" id="CHEBI:57705"/>
    </ligand>
</feature>
<evidence type="ECO:0000256" key="10">
    <source>
        <dbReference type="HAMAP-Rule" id="MF_00033"/>
    </source>
</evidence>
<comment type="function">
    <text evidence="10">Cell wall formation. Catalyzes the transfer of a GlcNAc subunit on undecaprenyl-pyrophosphoryl-MurNAc-pentapeptide (lipid intermediate I) to form undecaprenyl-pyrophosphoryl-MurNAc-(pentapeptide)GlcNAc (lipid intermediate II).</text>
</comment>
<feature type="binding site" evidence="10">
    <location>
        <position position="124"/>
    </location>
    <ligand>
        <name>UDP-N-acetyl-alpha-D-glucosamine</name>
        <dbReference type="ChEBI" id="CHEBI:57705"/>
    </ligand>
</feature>
<dbReference type="OrthoDB" id="9808936at2"/>
<comment type="catalytic activity">
    <reaction evidence="10">
        <text>Mur2Ac(oyl-L-Ala-gamma-D-Glu-L-Lys-D-Ala-D-Ala)-di-trans,octa-cis-undecaprenyl diphosphate + UDP-N-acetyl-alpha-D-glucosamine = beta-D-GlcNAc-(1-&gt;4)-Mur2Ac(oyl-L-Ala-gamma-D-Glu-L-Lys-D-Ala-D-Ala)-di-trans,octa-cis-undecaprenyl diphosphate + UDP + H(+)</text>
        <dbReference type="Rhea" id="RHEA:23192"/>
        <dbReference type="ChEBI" id="CHEBI:15378"/>
        <dbReference type="ChEBI" id="CHEBI:57705"/>
        <dbReference type="ChEBI" id="CHEBI:58223"/>
        <dbReference type="ChEBI" id="CHEBI:60032"/>
        <dbReference type="ChEBI" id="CHEBI:60033"/>
        <dbReference type="EC" id="2.4.1.227"/>
    </reaction>
</comment>
<dbReference type="EMBL" id="NGJS01000014">
    <property type="protein sequence ID" value="RST98038.1"/>
    <property type="molecule type" value="Genomic_DNA"/>
</dbReference>
<dbReference type="UniPathway" id="UPA00219"/>
<dbReference type="PANTHER" id="PTHR21015">
    <property type="entry name" value="UDP-N-ACETYLGLUCOSAMINE--N-ACETYLMURAMYL-(PENTAPEPTIDE) PYROPHOSPHORYL-UNDECAPRENOL N-ACETYLGLUCOSAMINE TRANSFERASE 1"/>
    <property type="match status" value="1"/>
</dbReference>
<dbReference type="Proteomes" id="UP000287857">
    <property type="component" value="Unassembled WGS sequence"/>
</dbReference>
<dbReference type="InterPro" id="IPR007235">
    <property type="entry name" value="Glyco_trans_28_C"/>
</dbReference>
<dbReference type="GO" id="GO:0009252">
    <property type="term" value="P:peptidoglycan biosynthetic process"/>
    <property type="evidence" value="ECO:0007669"/>
    <property type="project" value="UniProtKB-UniRule"/>
</dbReference>
<keyword evidence="1 10" id="KW-1003">Cell membrane</keyword>
<keyword evidence="2 10" id="KW-0132">Cell division</keyword>
<keyword evidence="8 10" id="KW-0131">Cell cycle</keyword>
<keyword evidence="5 10" id="KW-0133">Cell shape</keyword>
<dbReference type="GO" id="GO:0051301">
    <property type="term" value="P:cell division"/>
    <property type="evidence" value="ECO:0007669"/>
    <property type="project" value="UniProtKB-KW"/>
</dbReference>
<dbReference type="GO" id="GO:0071555">
    <property type="term" value="P:cell wall organization"/>
    <property type="evidence" value="ECO:0007669"/>
    <property type="project" value="UniProtKB-KW"/>
</dbReference>
<sequence length="364" mass="39775">MRILVSGGGTGGHIYPAVSLVKHIRKNNPNVEFMYVGTDTGLESSIVPKENISFAAIEIQGFKRSLSLDNLKTVYLFLKSVRQSKKIIKDFKPDVVIGTGGYVCGSVVYAAHRLGVPTIIHEQNSVAGMTNKFLARYVDKIAICFTDVAKDFPADKTVLIGNPRAQEVAGIAPSDVLENYDLKSDKPTVLIFGGSRGALTINEAMLESLSNFKEKPYQVLYASGRIYYPDIEKVWDNAQSNNVKVVPYIDDMEHVLANIDLVVGRAGATSMAEITSLGLPSILIPSPNVTNDHQTKNAQSLVDKGAAIMLADKDTSEVKLIEEIDKVMLNDSLRIEMSQASASEGIQDATDRFYELVQSLVKED</sequence>
<keyword evidence="3 10" id="KW-0328">Glycosyltransferase</keyword>
<dbReference type="RefSeq" id="WP_125984424.1">
    <property type="nucleotide sequence ID" value="NZ_NGJS01000014.1"/>
</dbReference>
<dbReference type="AlphaFoldDB" id="A0A429ZWC2"/>
<keyword evidence="6 10" id="KW-0573">Peptidoglycan synthesis</keyword>
<evidence type="ECO:0000313" key="14">
    <source>
        <dbReference type="Proteomes" id="UP000287857"/>
    </source>
</evidence>
<evidence type="ECO:0000256" key="3">
    <source>
        <dbReference type="ARBA" id="ARBA00022676"/>
    </source>
</evidence>
<comment type="caution">
    <text evidence="10">Lacks conserved residue(s) required for the propagation of feature annotation.</text>
</comment>
<keyword evidence="4 10" id="KW-0808">Transferase</keyword>
<feature type="binding site" evidence="10">
    <location>
        <position position="294"/>
    </location>
    <ligand>
        <name>UDP-N-acetyl-alpha-D-glucosamine</name>
        <dbReference type="ChEBI" id="CHEBI:57705"/>
    </ligand>
</feature>
<reference evidence="13 14" key="1">
    <citation type="submission" date="2017-05" db="EMBL/GenBank/DDBJ databases">
        <title>Vagococcus spp. assemblies.</title>
        <authorList>
            <person name="Gulvik C.A."/>
        </authorList>
    </citation>
    <scope>NUCLEOTIDE SEQUENCE [LARGE SCALE GENOMIC DNA]</scope>
    <source>
        <strain evidence="13 14">SS1995</strain>
    </source>
</reference>
<comment type="pathway">
    <text evidence="10">Cell wall biogenesis; peptidoglycan biosynthesis.</text>
</comment>
<evidence type="ECO:0000256" key="7">
    <source>
        <dbReference type="ARBA" id="ARBA00023136"/>
    </source>
</evidence>
<comment type="similarity">
    <text evidence="10">Belongs to the glycosyltransferase 28 family. MurG subfamily.</text>
</comment>
<proteinExistence type="inferred from homology"/>
<feature type="domain" description="Glycosyltransferase family 28 N-terminal" evidence="11">
    <location>
        <begin position="3"/>
        <end position="143"/>
    </location>
</feature>